<evidence type="ECO:0000313" key="6">
    <source>
        <dbReference type="EMBL" id="KIW15165.1"/>
    </source>
</evidence>
<dbReference type="Proteomes" id="UP000053328">
    <property type="component" value="Unassembled WGS sequence"/>
</dbReference>
<evidence type="ECO:0000256" key="2">
    <source>
        <dbReference type="ARBA" id="ARBA00023027"/>
    </source>
</evidence>
<dbReference type="Gene3D" id="1.10.1040.10">
    <property type="entry name" value="N-(1-d-carboxylethyl)-l-norvaline Dehydrogenase, domain 2"/>
    <property type="match status" value="1"/>
</dbReference>
<feature type="domain" description="3-hydroxyisobutyrate dehydrogenase-like NAD-binding" evidence="5">
    <location>
        <begin position="184"/>
        <end position="296"/>
    </location>
</feature>
<keyword evidence="7" id="KW-1185">Reference proteome</keyword>
<dbReference type="PROSITE" id="PS00895">
    <property type="entry name" value="3_HYDROXYISOBUT_DH"/>
    <property type="match status" value="1"/>
</dbReference>
<sequence length="319" mass="33913">MEADFGFIGLGNMGFQMAGNIRKHMTASATLYVFDIVPEACERFIKKFGNFGPISIAHTSKEVAEKSQTVISMVPNGGNAQEVYLDPQNGVIAATEQIDRLMLECSTIEVKVSRDIGKSVMDAGQGVYVDAPVSGGTAGAEAGTLSFMVGFPPVAGADPLRRRIQDVLNFMGAPERVTFCGSLGAGLVCKTVNNYMGLSNIVTAAEGMAFGIKHGVDKMTLYKCIKSSSGDSWAMDNAQPVPGIHVKSASTDGFRQTFAPRLCVKDVSLALEAAKDAGTEASMGEAALKVFQRTNDDPRTTNLDCSAVWLHVSHDVDLI</sequence>
<dbReference type="SUPFAM" id="SSF48179">
    <property type="entry name" value="6-phosphogluconate dehydrogenase C-terminal domain-like"/>
    <property type="match status" value="1"/>
</dbReference>
<dbReference type="GO" id="GO:0051287">
    <property type="term" value="F:NAD binding"/>
    <property type="evidence" value="ECO:0007669"/>
    <property type="project" value="InterPro"/>
</dbReference>
<evidence type="ECO:0000256" key="1">
    <source>
        <dbReference type="ARBA" id="ARBA00023002"/>
    </source>
</evidence>
<dbReference type="InterPro" id="IPR029154">
    <property type="entry name" value="HIBADH-like_NADP-bd"/>
</dbReference>
<dbReference type="InterPro" id="IPR006115">
    <property type="entry name" value="6PGDH_NADP-bd"/>
</dbReference>
<keyword evidence="2" id="KW-0520">NAD</keyword>
<dbReference type="Pfam" id="PF03446">
    <property type="entry name" value="NAD_binding_2"/>
    <property type="match status" value="1"/>
</dbReference>
<gene>
    <name evidence="6" type="ORF">PV08_05210</name>
</gene>
<dbReference type="GO" id="GO:0050661">
    <property type="term" value="F:NADP binding"/>
    <property type="evidence" value="ECO:0007669"/>
    <property type="project" value="InterPro"/>
</dbReference>
<dbReference type="InterPro" id="IPR036291">
    <property type="entry name" value="NAD(P)-bd_dom_sf"/>
</dbReference>
<dbReference type="Pfam" id="PF14833">
    <property type="entry name" value="NAD_binding_11"/>
    <property type="match status" value="1"/>
</dbReference>
<accession>A0A0D2B929</accession>
<dbReference type="InterPro" id="IPR015815">
    <property type="entry name" value="HIBADH-related"/>
</dbReference>
<name>A0A0D2B929_9EURO</name>
<dbReference type="GO" id="GO:0005739">
    <property type="term" value="C:mitochondrion"/>
    <property type="evidence" value="ECO:0007669"/>
    <property type="project" value="TreeGrafter"/>
</dbReference>
<dbReference type="InterPro" id="IPR008927">
    <property type="entry name" value="6-PGluconate_DH-like_C_sf"/>
</dbReference>
<feature type="domain" description="6-phosphogluconate dehydrogenase NADP-binding" evidence="4">
    <location>
        <begin position="5"/>
        <end position="178"/>
    </location>
</feature>
<dbReference type="InterPro" id="IPR013328">
    <property type="entry name" value="6PGD_dom2"/>
</dbReference>
<organism evidence="6 7">
    <name type="scientific">Exophiala spinifera</name>
    <dbReference type="NCBI Taxonomy" id="91928"/>
    <lineage>
        <taxon>Eukaryota</taxon>
        <taxon>Fungi</taxon>
        <taxon>Dikarya</taxon>
        <taxon>Ascomycota</taxon>
        <taxon>Pezizomycotina</taxon>
        <taxon>Eurotiomycetes</taxon>
        <taxon>Chaetothyriomycetidae</taxon>
        <taxon>Chaetothyriales</taxon>
        <taxon>Herpotrichiellaceae</taxon>
        <taxon>Exophiala</taxon>
    </lineage>
</organism>
<feature type="active site" evidence="3">
    <location>
        <position position="190"/>
    </location>
</feature>
<dbReference type="GO" id="GO:0008442">
    <property type="term" value="F:3-hydroxyisobutyrate dehydrogenase activity"/>
    <property type="evidence" value="ECO:0007669"/>
    <property type="project" value="TreeGrafter"/>
</dbReference>
<dbReference type="PANTHER" id="PTHR22981:SF81">
    <property type="entry name" value="DEHYDROGENASE, PUTATIVE-RELATED"/>
    <property type="match status" value="1"/>
</dbReference>
<dbReference type="RefSeq" id="XP_016235381.1">
    <property type="nucleotide sequence ID" value="XM_016379554.1"/>
</dbReference>
<dbReference type="PANTHER" id="PTHR22981">
    <property type="entry name" value="3-HYDROXYISOBUTYRATE DEHYDROGENASE-RELATED"/>
    <property type="match status" value="1"/>
</dbReference>
<evidence type="ECO:0000259" key="5">
    <source>
        <dbReference type="Pfam" id="PF14833"/>
    </source>
</evidence>
<reference evidence="6 7" key="1">
    <citation type="submission" date="2015-01" db="EMBL/GenBank/DDBJ databases">
        <title>The Genome Sequence of Exophiala spinifera CBS89968.</title>
        <authorList>
            <consortium name="The Broad Institute Genomics Platform"/>
            <person name="Cuomo C."/>
            <person name="de Hoog S."/>
            <person name="Gorbushina A."/>
            <person name="Stielow B."/>
            <person name="Teixiera M."/>
            <person name="Abouelleil A."/>
            <person name="Chapman S.B."/>
            <person name="Priest M."/>
            <person name="Young S.K."/>
            <person name="Wortman J."/>
            <person name="Nusbaum C."/>
            <person name="Birren B."/>
        </authorList>
    </citation>
    <scope>NUCLEOTIDE SEQUENCE [LARGE SCALE GENOMIC DNA]</scope>
    <source>
        <strain evidence="6 7">CBS 89968</strain>
    </source>
</reference>
<evidence type="ECO:0008006" key="8">
    <source>
        <dbReference type="Google" id="ProtNLM"/>
    </source>
</evidence>
<dbReference type="EMBL" id="KN847495">
    <property type="protein sequence ID" value="KIW15165.1"/>
    <property type="molecule type" value="Genomic_DNA"/>
</dbReference>
<dbReference type="Gene3D" id="3.40.50.720">
    <property type="entry name" value="NAD(P)-binding Rossmann-like Domain"/>
    <property type="match status" value="1"/>
</dbReference>
<dbReference type="OrthoDB" id="21615at2759"/>
<proteinExistence type="predicted"/>
<dbReference type="SUPFAM" id="SSF51735">
    <property type="entry name" value="NAD(P)-binding Rossmann-fold domains"/>
    <property type="match status" value="1"/>
</dbReference>
<dbReference type="GO" id="GO:0006574">
    <property type="term" value="P:L-valine catabolic process"/>
    <property type="evidence" value="ECO:0007669"/>
    <property type="project" value="TreeGrafter"/>
</dbReference>
<dbReference type="GeneID" id="27332293"/>
<dbReference type="STRING" id="91928.A0A0D2B929"/>
<dbReference type="VEuPathDB" id="FungiDB:PV08_05210"/>
<evidence type="ECO:0000313" key="7">
    <source>
        <dbReference type="Proteomes" id="UP000053328"/>
    </source>
</evidence>
<dbReference type="HOGENOM" id="CLU_035117_6_1_1"/>
<evidence type="ECO:0000256" key="3">
    <source>
        <dbReference type="PIRSR" id="PIRSR000103-1"/>
    </source>
</evidence>
<keyword evidence="1" id="KW-0560">Oxidoreductase</keyword>
<evidence type="ECO:0000259" key="4">
    <source>
        <dbReference type="Pfam" id="PF03446"/>
    </source>
</evidence>
<dbReference type="AlphaFoldDB" id="A0A0D2B929"/>
<dbReference type="InterPro" id="IPR002204">
    <property type="entry name" value="3-OH-isobutyrate_DH-rel_CS"/>
</dbReference>
<protein>
    <recommendedName>
        <fullName evidence="8">3-hydroxyisobutyrate dehydrogenase</fullName>
    </recommendedName>
</protein>
<dbReference type="PIRSF" id="PIRSF000103">
    <property type="entry name" value="HIBADH"/>
    <property type="match status" value="1"/>
</dbReference>